<organism evidence="1 2">
    <name type="scientific">Wenzhouxiangella sediminis</name>
    <dbReference type="NCBI Taxonomy" id="1792836"/>
    <lineage>
        <taxon>Bacteria</taxon>
        <taxon>Pseudomonadati</taxon>
        <taxon>Pseudomonadota</taxon>
        <taxon>Gammaproteobacteria</taxon>
        <taxon>Chromatiales</taxon>
        <taxon>Wenzhouxiangellaceae</taxon>
        <taxon>Wenzhouxiangella</taxon>
    </lineage>
</organism>
<evidence type="ECO:0000313" key="1">
    <source>
        <dbReference type="EMBL" id="RFF29393.1"/>
    </source>
</evidence>
<dbReference type="GO" id="GO:0042262">
    <property type="term" value="P:DNA protection"/>
    <property type="evidence" value="ECO:0007669"/>
    <property type="project" value="TreeGrafter"/>
</dbReference>
<dbReference type="RefSeq" id="WP_116651616.1">
    <property type="nucleotide sequence ID" value="NZ_QUZK01000047.1"/>
</dbReference>
<comment type="caution">
    <text evidence="1">The sequence shown here is derived from an EMBL/GenBank/DDBJ whole genome shotgun (WGS) entry which is preliminary data.</text>
</comment>
<keyword evidence="2" id="KW-1185">Reference proteome</keyword>
<evidence type="ECO:0000313" key="2">
    <source>
        <dbReference type="Proteomes" id="UP000260351"/>
    </source>
</evidence>
<dbReference type="Pfam" id="PF12643">
    <property type="entry name" value="MazG-like"/>
    <property type="match status" value="1"/>
</dbReference>
<dbReference type="GO" id="GO:0005829">
    <property type="term" value="C:cytosol"/>
    <property type="evidence" value="ECO:0007669"/>
    <property type="project" value="TreeGrafter"/>
</dbReference>
<dbReference type="GO" id="GO:0006253">
    <property type="term" value="P:dCTP catabolic process"/>
    <property type="evidence" value="ECO:0007669"/>
    <property type="project" value="TreeGrafter"/>
</dbReference>
<accession>A0A3E1K5T0</accession>
<sequence length="128" mass="14293">MTPSARRSSTTEWPELAEFKQQFRQFTAERDWAQFHSPKNLAMALAGEAGELLELFQWLTQEESGNLPDDAKQAVAHEIADIQIYLAAISDRLGIDIGPAVAEKMKLNAEKYPADLARGSALKYSKLK</sequence>
<protein>
    <submittedName>
        <fullName evidence="1">Nucleotide pyrophosphohydrolase</fullName>
    </submittedName>
</protein>
<dbReference type="GO" id="GO:0047840">
    <property type="term" value="F:dCTP diphosphatase activity"/>
    <property type="evidence" value="ECO:0007669"/>
    <property type="project" value="TreeGrafter"/>
</dbReference>
<dbReference type="CDD" id="cd11537">
    <property type="entry name" value="NTP-PPase_RS21-C6_like"/>
    <property type="match status" value="1"/>
</dbReference>
<dbReference type="SUPFAM" id="SSF101386">
    <property type="entry name" value="all-alpha NTP pyrophosphatases"/>
    <property type="match status" value="1"/>
</dbReference>
<dbReference type="PANTHER" id="PTHR46523:SF1">
    <property type="entry name" value="DCTP PYROPHOSPHATASE 1"/>
    <property type="match status" value="1"/>
</dbReference>
<dbReference type="InterPro" id="IPR052555">
    <property type="entry name" value="dCTP_Pyrophosphatase"/>
</dbReference>
<dbReference type="OrthoDB" id="9791898at2"/>
<gene>
    <name evidence="1" type="ORF">DZC52_13180</name>
</gene>
<dbReference type="PIRSF" id="PIRSF029826">
    <property type="entry name" value="UCP029826_pph"/>
    <property type="match status" value="1"/>
</dbReference>
<proteinExistence type="predicted"/>
<dbReference type="Proteomes" id="UP000260351">
    <property type="component" value="Unassembled WGS sequence"/>
</dbReference>
<dbReference type="Gene3D" id="1.10.287.1080">
    <property type="entry name" value="MazG-like"/>
    <property type="match status" value="1"/>
</dbReference>
<name>A0A3E1K5T0_9GAMM</name>
<dbReference type="InterPro" id="IPR025984">
    <property type="entry name" value="DCTPP"/>
</dbReference>
<keyword evidence="1" id="KW-0378">Hydrolase</keyword>
<reference evidence="1 2" key="1">
    <citation type="submission" date="2018-08" db="EMBL/GenBank/DDBJ databases">
        <title>Wenzhouxiangella salilacus sp. nov., a novel bacterium isolated from a saline lake in Xinjiang Province, China.</title>
        <authorList>
            <person name="Han S."/>
        </authorList>
    </citation>
    <scope>NUCLEOTIDE SEQUENCE [LARGE SCALE GENOMIC DNA]</scope>
    <source>
        <strain evidence="1 2">XDB06</strain>
    </source>
</reference>
<dbReference type="AlphaFoldDB" id="A0A3E1K5T0"/>
<dbReference type="PANTHER" id="PTHR46523">
    <property type="entry name" value="DCTP PYROPHOSPHATASE 1"/>
    <property type="match status" value="1"/>
</dbReference>
<dbReference type="EMBL" id="QUZK01000047">
    <property type="protein sequence ID" value="RFF29393.1"/>
    <property type="molecule type" value="Genomic_DNA"/>
</dbReference>